<dbReference type="SUPFAM" id="SSF158446">
    <property type="entry name" value="IVS-encoded protein-like"/>
    <property type="match status" value="1"/>
</dbReference>
<dbReference type="NCBIfam" id="TIGR02436">
    <property type="entry name" value="four helix bundle protein"/>
    <property type="match status" value="1"/>
</dbReference>
<dbReference type="PIRSF" id="PIRSF035652">
    <property type="entry name" value="CHP02436"/>
    <property type="match status" value="1"/>
</dbReference>
<evidence type="ECO:0000313" key="2">
    <source>
        <dbReference type="Proteomes" id="UP000245489"/>
    </source>
</evidence>
<dbReference type="Pfam" id="PF05635">
    <property type="entry name" value="23S_rRNA_IVP"/>
    <property type="match status" value="1"/>
</dbReference>
<dbReference type="RefSeq" id="WP_109741361.1">
    <property type="nucleotide sequence ID" value="NZ_QGGO01000002.1"/>
</dbReference>
<evidence type="ECO:0000313" key="1">
    <source>
        <dbReference type="EMBL" id="PWK29035.1"/>
    </source>
</evidence>
<comment type="caution">
    <text evidence="1">The sequence shown here is derived from an EMBL/GenBank/DDBJ whole genome shotgun (WGS) entry which is preliminary data.</text>
</comment>
<dbReference type="AlphaFoldDB" id="A0A316EHQ7"/>
<gene>
    <name evidence="1" type="ORF">LV89_00589</name>
</gene>
<dbReference type="Proteomes" id="UP000245489">
    <property type="component" value="Unassembled WGS sequence"/>
</dbReference>
<dbReference type="EMBL" id="QGGO01000002">
    <property type="protein sequence ID" value="PWK29035.1"/>
    <property type="molecule type" value="Genomic_DNA"/>
</dbReference>
<accession>A0A316EHQ7</accession>
<dbReference type="Gene3D" id="1.20.1440.60">
    <property type="entry name" value="23S rRNA-intervening sequence"/>
    <property type="match status" value="1"/>
</dbReference>
<keyword evidence="2" id="KW-1185">Reference proteome</keyword>
<dbReference type="PANTHER" id="PTHR38471">
    <property type="entry name" value="FOUR HELIX BUNDLE PROTEIN"/>
    <property type="match status" value="1"/>
</dbReference>
<sequence>MTNKIANHKSYSFALRIIKLYQLLSKEKQEYVISKQILRSGTAIGALIREAECAESKADFIHKLAISNKKANETHYWIMLLRDSNLIDTKLANSFLLDCEELQKLLNSSIKTAKTNLKTIKKDNENQK</sequence>
<dbReference type="OrthoDB" id="285993at2"/>
<dbReference type="PANTHER" id="PTHR38471:SF2">
    <property type="entry name" value="FOUR HELIX BUNDLE PROTEIN"/>
    <property type="match status" value="1"/>
</dbReference>
<protein>
    <submittedName>
        <fullName evidence="1">Four helix bundle protein</fullName>
    </submittedName>
</protein>
<dbReference type="InterPro" id="IPR012657">
    <property type="entry name" value="23S_rRNA-intervening_sequence"/>
</dbReference>
<name>A0A316EHQ7_9BACT</name>
<reference evidence="1 2" key="1">
    <citation type="submission" date="2018-05" db="EMBL/GenBank/DDBJ databases">
        <title>Genomic Encyclopedia of Archaeal and Bacterial Type Strains, Phase II (KMG-II): from individual species to whole genera.</title>
        <authorList>
            <person name="Goeker M."/>
        </authorList>
    </citation>
    <scope>NUCLEOTIDE SEQUENCE [LARGE SCALE GENOMIC DNA]</scope>
    <source>
        <strain evidence="1 2">DSM 22214</strain>
    </source>
</reference>
<proteinExistence type="predicted"/>
<organism evidence="1 2">
    <name type="scientific">Arcicella aurantiaca</name>
    <dbReference type="NCBI Taxonomy" id="591202"/>
    <lineage>
        <taxon>Bacteria</taxon>
        <taxon>Pseudomonadati</taxon>
        <taxon>Bacteroidota</taxon>
        <taxon>Cytophagia</taxon>
        <taxon>Cytophagales</taxon>
        <taxon>Flectobacillaceae</taxon>
        <taxon>Arcicella</taxon>
    </lineage>
</organism>
<dbReference type="InterPro" id="IPR036583">
    <property type="entry name" value="23S_rRNA_IVS_sf"/>
</dbReference>